<evidence type="ECO:0000313" key="8">
    <source>
        <dbReference type="EMBL" id="MCB4807884.1"/>
    </source>
</evidence>
<protein>
    <submittedName>
        <fullName evidence="8">RagB/SusD family nutrient uptake outer membrane protein</fullName>
    </submittedName>
</protein>
<keyword evidence="9" id="KW-1185">Reference proteome</keyword>
<sequence>MKKILYIIIPCIFAVFTSCEDEFIDLTPPASITDDVYYNEAEHFLSGSNRFYTYLTGWGDQGIYSDHGSDLVGYFEGGDMQEYGRGEILAPVDDDYYTDAYEYIRDINLLLERAESYSGTESIIEYVAASKFHRAFQYFFLVQRFGGVTLVTRSLDVNSEELYAPRNSRYEVVAQILTDLDDAIAGLPLEANIASEDKGKISKEAAMAFKAKVLLHEATWMKYVGTTTDGDGVSSGAGSAGYDAANITPYFEEVVTLTEAVMNSSSFELWNYNDVLDGLTHNFLFNLEDSGSNPAGLDKASNKEFILYGKYDFTFRQANTLVSHVYNGRLRPSRKMMDLFLCTDGLPISESDLFEGYYDTQDEFQNRDLRMRAYFTHHEALGEIPQTGDVLLNGTNNFGYFNSKFMSWNWGTADAYRATQTESYDIPLIRLAEVYLMYAEALYELNGTLTDAQMNASINLLKERAGLPPLTNAFLTANNMNIETEIRRERAIELYAESSSRYSDLRRWGIAEAELGEAVYGAVIEGTVYEGNDALYTPGVYSYSPESTTTGVGERECLVIQPESTRNFTRENYLFPLPTSQTGLNDALLQNPGY</sequence>
<accession>A0A9X1I6W6</accession>
<evidence type="ECO:0000256" key="2">
    <source>
        <dbReference type="ARBA" id="ARBA00006275"/>
    </source>
</evidence>
<organism evidence="8 9">
    <name type="scientific">Neotamlana sargassicola</name>
    <dbReference type="NCBI Taxonomy" id="2883125"/>
    <lineage>
        <taxon>Bacteria</taxon>
        <taxon>Pseudomonadati</taxon>
        <taxon>Bacteroidota</taxon>
        <taxon>Flavobacteriia</taxon>
        <taxon>Flavobacteriales</taxon>
        <taxon>Flavobacteriaceae</taxon>
        <taxon>Neotamlana</taxon>
    </lineage>
</organism>
<dbReference type="GO" id="GO:0009279">
    <property type="term" value="C:cell outer membrane"/>
    <property type="evidence" value="ECO:0007669"/>
    <property type="project" value="UniProtKB-SubCell"/>
</dbReference>
<evidence type="ECO:0000256" key="1">
    <source>
        <dbReference type="ARBA" id="ARBA00004442"/>
    </source>
</evidence>
<dbReference type="EMBL" id="JAJAPX010000002">
    <property type="protein sequence ID" value="MCB4807884.1"/>
    <property type="molecule type" value="Genomic_DNA"/>
</dbReference>
<dbReference type="RefSeq" id="WP_226695309.1">
    <property type="nucleotide sequence ID" value="NZ_JAJAPX010000002.1"/>
</dbReference>
<feature type="domain" description="SusD-like N-terminal" evidence="7">
    <location>
        <begin position="95"/>
        <end position="215"/>
    </location>
</feature>
<evidence type="ECO:0000313" key="9">
    <source>
        <dbReference type="Proteomes" id="UP001139286"/>
    </source>
</evidence>
<name>A0A9X1I6W6_9FLAO</name>
<dbReference type="SUPFAM" id="SSF48452">
    <property type="entry name" value="TPR-like"/>
    <property type="match status" value="1"/>
</dbReference>
<dbReference type="Pfam" id="PF07980">
    <property type="entry name" value="SusD_RagB"/>
    <property type="match status" value="1"/>
</dbReference>
<proteinExistence type="inferred from homology"/>
<dbReference type="Gene3D" id="1.25.40.390">
    <property type="match status" value="1"/>
</dbReference>
<dbReference type="Pfam" id="PF14322">
    <property type="entry name" value="SusD-like_3"/>
    <property type="match status" value="1"/>
</dbReference>
<dbReference type="AlphaFoldDB" id="A0A9X1I6W6"/>
<keyword evidence="5" id="KW-0998">Cell outer membrane</keyword>
<feature type="domain" description="RagB/SusD" evidence="6">
    <location>
        <begin position="327"/>
        <end position="594"/>
    </location>
</feature>
<dbReference type="InterPro" id="IPR012944">
    <property type="entry name" value="SusD_RagB_dom"/>
</dbReference>
<evidence type="ECO:0000259" key="7">
    <source>
        <dbReference type="Pfam" id="PF14322"/>
    </source>
</evidence>
<reference evidence="8" key="1">
    <citation type="submission" date="2021-10" db="EMBL/GenBank/DDBJ databases">
        <title>Tamlana sargassums sp. nov., and Tamlana laminarinivorans sp. nov., two new bacteria isolated from the brown alga.</title>
        <authorList>
            <person name="Li J."/>
        </authorList>
    </citation>
    <scope>NUCLEOTIDE SEQUENCE</scope>
    <source>
        <strain evidence="8">62-3</strain>
    </source>
</reference>
<dbReference type="Proteomes" id="UP001139286">
    <property type="component" value="Unassembled WGS sequence"/>
</dbReference>
<dbReference type="InterPro" id="IPR011990">
    <property type="entry name" value="TPR-like_helical_dom_sf"/>
</dbReference>
<comment type="subcellular location">
    <subcellularLocation>
        <location evidence="1">Cell outer membrane</location>
    </subcellularLocation>
</comment>
<keyword evidence="4" id="KW-0472">Membrane</keyword>
<evidence type="ECO:0000256" key="3">
    <source>
        <dbReference type="ARBA" id="ARBA00022729"/>
    </source>
</evidence>
<evidence type="ECO:0000256" key="5">
    <source>
        <dbReference type="ARBA" id="ARBA00023237"/>
    </source>
</evidence>
<gene>
    <name evidence="8" type="ORF">LG651_06440</name>
</gene>
<dbReference type="PROSITE" id="PS51257">
    <property type="entry name" value="PROKAR_LIPOPROTEIN"/>
    <property type="match status" value="1"/>
</dbReference>
<evidence type="ECO:0000259" key="6">
    <source>
        <dbReference type="Pfam" id="PF07980"/>
    </source>
</evidence>
<evidence type="ECO:0000256" key="4">
    <source>
        <dbReference type="ARBA" id="ARBA00023136"/>
    </source>
</evidence>
<keyword evidence="3" id="KW-0732">Signal</keyword>
<dbReference type="InterPro" id="IPR033985">
    <property type="entry name" value="SusD-like_N"/>
</dbReference>
<comment type="similarity">
    <text evidence="2">Belongs to the SusD family.</text>
</comment>
<comment type="caution">
    <text evidence="8">The sequence shown here is derived from an EMBL/GenBank/DDBJ whole genome shotgun (WGS) entry which is preliminary data.</text>
</comment>